<accession>A0A1A8XPV9</accession>
<dbReference type="Pfam" id="PF11981">
    <property type="entry name" value="DUF3482"/>
    <property type="match status" value="1"/>
</dbReference>
<sequence>MMKSSSRPISVAVVGHTNAGKTSLLRTLSRDKNFGSVSGQRGNTKHVETTSVSIDGRPVLQLFDTPGFEDSIALQEYLRQFENLDSRRSSLTAFLGSPEAKGRFIQEAKILGALLGEIDAAFYVIDTTETPHTKFRSELDILASCAIPVMPVLNFTGHPDSRLGEWKNVLADRGLHVQVTFDVIAPLAGSERLLYEQLASLLGAHKTKLHNLVIALENESKARSHASLRSISDLLVDVAAYRTQVIENHDDEIVRKVSELQSTIRQREQRCADALLSIYRFDRKDLEVRDLPLLSKRIEDDLFNPEVLKQTAQRLGTGAAIGALVGLVADIGVAGISLGAGAVIGGAVGGMVVSSWKKSSRWIKGKINGYVDLTVDDATLLVLLGRQLQLLTSLQGRTHAANEMLVLDGNPALTKALEPVIKKTITARAHPDWSRLSDGFTDESDRVEVMETIADSIRELFV</sequence>
<name>A0A1A8XPV9_9RHOO</name>
<dbReference type="Gene3D" id="3.40.50.300">
    <property type="entry name" value="P-loop containing nucleotide triphosphate hydrolases"/>
    <property type="match status" value="1"/>
</dbReference>
<keyword evidence="4" id="KW-1185">Reference proteome</keyword>
<dbReference type="GO" id="GO:0030488">
    <property type="term" value="P:tRNA methylation"/>
    <property type="evidence" value="ECO:0007669"/>
    <property type="project" value="TreeGrafter"/>
</dbReference>
<evidence type="ECO:0000313" key="3">
    <source>
        <dbReference type="EMBL" id="SBT05973.1"/>
    </source>
</evidence>
<feature type="transmembrane region" description="Helical" evidence="1">
    <location>
        <begin position="331"/>
        <end position="356"/>
    </location>
</feature>
<keyword evidence="1" id="KW-0812">Transmembrane</keyword>
<gene>
    <name evidence="3" type="ORF">PROAA_170041</name>
</gene>
<keyword evidence="1" id="KW-1133">Transmembrane helix</keyword>
<dbReference type="InterPro" id="IPR021871">
    <property type="entry name" value="DUF3482"/>
</dbReference>
<reference evidence="3 4" key="1">
    <citation type="submission" date="2016-06" db="EMBL/GenBank/DDBJ databases">
        <authorList>
            <person name="Kjaerup R.B."/>
            <person name="Dalgaard T.S."/>
            <person name="Juul-Madsen H.R."/>
        </authorList>
    </citation>
    <scope>NUCLEOTIDE SEQUENCE [LARGE SCALE GENOMIC DNA]</scope>
    <source>
        <strain evidence="3">2</strain>
    </source>
</reference>
<protein>
    <recommendedName>
        <fullName evidence="2">G domain-containing protein</fullName>
    </recommendedName>
</protein>
<proteinExistence type="predicted"/>
<dbReference type="SUPFAM" id="SSF52540">
    <property type="entry name" value="P-loop containing nucleoside triphosphate hydrolases"/>
    <property type="match status" value="1"/>
</dbReference>
<dbReference type="InterPro" id="IPR006073">
    <property type="entry name" value="GTP-bd"/>
</dbReference>
<dbReference type="GO" id="GO:0005525">
    <property type="term" value="F:GTP binding"/>
    <property type="evidence" value="ECO:0007669"/>
    <property type="project" value="InterPro"/>
</dbReference>
<dbReference type="InterPro" id="IPR027417">
    <property type="entry name" value="P-loop_NTPase"/>
</dbReference>
<evidence type="ECO:0000256" key="1">
    <source>
        <dbReference type="SAM" id="Phobius"/>
    </source>
</evidence>
<dbReference type="GO" id="GO:0002098">
    <property type="term" value="P:tRNA wobble uridine modification"/>
    <property type="evidence" value="ECO:0007669"/>
    <property type="project" value="TreeGrafter"/>
</dbReference>
<dbReference type="CDD" id="cd00882">
    <property type="entry name" value="Ras_like_GTPase"/>
    <property type="match status" value="1"/>
</dbReference>
<dbReference type="NCBIfam" id="TIGR00231">
    <property type="entry name" value="small_GTP"/>
    <property type="match status" value="1"/>
</dbReference>
<dbReference type="PANTHER" id="PTHR42714:SF7">
    <property type="entry name" value="G DOMAIN-CONTAINING PROTEIN"/>
    <property type="match status" value="1"/>
</dbReference>
<keyword evidence="1" id="KW-0472">Membrane</keyword>
<dbReference type="EMBL" id="FLQY01000079">
    <property type="protein sequence ID" value="SBT05973.1"/>
    <property type="molecule type" value="Genomic_DNA"/>
</dbReference>
<organism evidence="3 4">
    <name type="scientific">Candidatus Propionivibrio aalborgensis</name>
    <dbReference type="NCBI Taxonomy" id="1860101"/>
    <lineage>
        <taxon>Bacteria</taxon>
        <taxon>Pseudomonadati</taxon>
        <taxon>Pseudomonadota</taxon>
        <taxon>Betaproteobacteria</taxon>
        <taxon>Rhodocyclales</taxon>
        <taxon>Rhodocyclaceae</taxon>
        <taxon>Propionivibrio</taxon>
    </lineage>
</organism>
<dbReference type="PANTHER" id="PTHR42714">
    <property type="entry name" value="TRNA MODIFICATION GTPASE GTPBP3"/>
    <property type="match status" value="1"/>
</dbReference>
<dbReference type="Pfam" id="PF01926">
    <property type="entry name" value="MMR_HSR1"/>
    <property type="match status" value="1"/>
</dbReference>
<dbReference type="AlphaFoldDB" id="A0A1A8XPV9"/>
<dbReference type="GO" id="GO:0005829">
    <property type="term" value="C:cytosol"/>
    <property type="evidence" value="ECO:0007669"/>
    <property type="project" value="TreeGrafter"/>
</dbReference>
<feature type="domain" description="G" evidence="2">
    <location>
        <begin position="11"/>
        <end position="91"/>
    </location>
</feature>
<dbReference type="Proteomes" id="UP000199600">
    <property type="component" value="Unassembled WGS sequence"/>
</dbReference>
<evidence type="ECO:0000259" key="2">
    <source>
        <dbReference type="Pfam" id="PF01926"/>
    </source>
</evidence>
<evidence type="ECO:0000313" key="4">
    <source>
        <dbReference type="Proteomes" id="UP000199600"/>
    </source>
</evidence>
<dbReference type="InterPro" id="IPR005225">
    <property type="entry name" value="Small_GTP-bd"/>
</dbReference>
<dbReference type="RefSeq" id="WP_186410339.1">
    <property type="nucleotide sequence ID" value="NZ_FLQY01000079.1"/>
</dbReference>